<proteinExistence type="predicted"/>
<evidence type="ECO:0000313" key="1">
    <source>
        <dbReference type="EMBL" id="RRT54006.1"/>
    </source>
</evidence>
<accession>A0A426YQL6</accession>
<dbReference type="EMBL" id="AMZH03010823">
    <property type="protein sequence ID" value="RRT54006.1"/>
    <property type="molecule type" value="Genomic_DNA"/>
</dbReference>
<gene>
    <name evidence="1" type="ORF">B296_00015753</name>
</gene>
<comment type="caution">
    <text evidence="1">The sequence shown here is derived from an EMBL/GenBank/DDBJ whole genome shotgun (WGS) entry which is preliminary data.</text>
</comment>
<name>A0A426YQL6_ENSVE</name>
<dbReference type="AlphaFoldDB" id="A0A426YQL6"/>
<protein>
    <submittedName>
        <fullName evidence="1">Uncharacterized protein</fullName>
    </submittedName>
</protein>
<dbReference type="Proteomes" id="UP000287651">
    <property type="component" value="Unassembled WGS sequence"/>
</dbReference>
<evidence type="ECO:0000313" key="2">
    <source>
        <dbReference type="Proteomes" id="UP000287651"/>
    </source>
</evidence>
<sequence length="166" mass="18801">MACERATDRPVLALPKTWARRRKWVPRNAALPDANHKLHCYGLRSGSNALRTRFDATNDSYSRLTVTSHVEFAPSSRVVILSRTNRLRSQEWYCNPKSYQSPEIPGMTLLCSFIRGGLIPDPPHLTRWTSKPTEDETTIKKPCTIDRPSSVGIKVDLLVSPKRSDL</sequence>
<organism evidence="1 2">
    <name type="scientific">Ensete ventricosum</name>
    <name type="common">Abyssinian banana</name>
    <name type="synonym">Musa ensete</name>
    <dbReference type="NCBI Taxonomy" id="4639"/>
    <lineage>
        <taxon>Eukaryota</taxon>
        <taxon>Viridiplantae</taxon>
        <taxon>Streptophyta</taxon>
        <taxon>Embryophyta</taxon>
        <taxon>Tracheophyta</taxon>
        <taxon>Spermatophyta</taxon>
        <taxon>Magnoliopsida</taxon>
        <taxon>Liliopsida</taxon>
        <taxon>Zingiberales</taxon>
        <taxon>Musaceae</taxon>
        <taxon>Ensete</taxon>
    </lineage>
</organism>
<reference evidence="1 2" key="1">
    <citation type="journal article" date="2014" name="Agronomy (Basel)">
        <title>A Draft Genome Sequence for Ensete ventricosum, the Drought-Tolerant Tree Against Hunger.</title>
        <authorList>
            <person name="Harrison J."/>
            <person name="Moore K.A."/>
            <person name="Paszkiewicz K."/>
            <person name="Jones T."/>
            <person name="Grant M."/>
            <person name="Ambacheew D."/>
            <person name="Muzemil S."/>
            <person name="Studholme D.J."/>
        </authorList>
    </citation>
    <scope>NUCLEOTIDE SEQUENCE [LARGE SCALE GENOMIC DNA]</scope>
</reference>